<dbReference type="SUPFAM" id="SSF103473">
    <property type="entry name" value="MFS general substrate transporter"/>
    <property type="match status" value="1"/>
</dbReference>
<evidence type="ECO:0000256" key="1">
    <source>
        <dbReference type="ARBA" id="ARBA00004141"/>
    </source>
</evidence>
<feature type="transmembrane region" description="Helical" evidence="6">
    <location>
        <begin position="487"/>
        <end position="507"/>
    </location>
</feature>
<organism evidence="7 8">
    <name type="scientific">Mycena alexandri</name>
    <dbReference type="NCBI Taxonomy" id="1745969"/>
    <lineage>
        <taxon>Eukaryota</taxon>
        <taxon>Fungi</taxon>
        <taxon>Dikarya</taxon>
        <taxon>Basidiomycota</taxon>
        <taxon>Agaricomycotina</taxon>
        <taxon>Agaricomycetes</taxon>
        <taxon>Agaricomycetidae</taxon>
        <taxon>Agaricales</taxon>
        <taxon>Marasmiineae</taxon>
        <taxon>Mycenaceae</taxon>
        <taxon>Mycena</taxon>
    </lineage>
</organism>
<proteinExistence type="predicted"/>
<gene>
    <name evidence="7" type="ORF">C8F04DRAFT_1126022</name>
</gene>
<feature type="transmembrane region" description="Helical" evidence="6">
    <location>
        <begin position="363"/>
        <end position="381"/>
    </location>
</feature>
<dbReference type="AlphaFoldDB" id="A0AAD6WZ12"/>
<keyword evidence="4 6" id="KW-1133">Transmembrane helix</keyword>
<dbReference type="InterPro" id="IPR036259">
    <property type="entry name" value="MFS_trans_sf"/>
</dbReference>
<keyword evidence="8" id="KW-1185">Reference proteome</keyword>
<keyword evidence="5 6" id="KW-0472">Membrane</keyword>
<dbReference type="PANTHER" id="PTHR19432:SF91">
    <property type="entry name" value="GENERAL ALPHA-GLUCOSIDE PERMEASE"/>
    <property type="match status" value="1"/>
</dbReference>
<name>A0AAD6WZ12_9AGAR</name>
<evidence type="ECO:0000256" key="4">
    <source>
        <dbReference type="ARBA" id="ARBA00022989"/>
    </source>
</evidence>
<feature type="transmembrane region" description="Helical" evidence="6">
    <location>
        <begin position="177"/>
        <end position="199"/>
    </location>
</feature>
<dbReference type="GO" id="GO:0005886">
    <property type="term" value="C:plasma membrane"/>
    <property type="evidence" value="ECO:0007669"/>
    <property type="project" value="TreeGrafter"/>
</dbReference>
<keyword evidence="3 6" id="KW-0812">Transmembrane</keyword>
<feature type="transmembrane region" description="Helical" evidence="6">
    <location>
        <begin position="387"/>
        <end position="410"/>
    </location>
</feature>
<sequence length="550" mass="58995">MTAGFELPLAEGHIQHRASAARILGPPWAHLPTLTIGLLGVQILWSVEMAYAPPYLLSLGLSKSAMAMVFLAGPLSGLVVQPVVGVLADNSTSRWGRRRPYMLAGCTLCAASMLVLGYTRQVAAIFTGRGNHANDLAARWLAVLAIYVIDFSVNAVQAVDRALLVDILPFEMQASGNAWAAAMLGLGSLVGFFVGNLNLPELLPFLGSSELQVLSVLVVVLIVTGHFTTAVLVREGIVVTAPEHRRQSLRAEIHQIFASMRTLPRVIKQIFMVQFFAWLGWFPVLLYTTTYISDLYARSIPATSVLQTPTEIAEEGTRLGSRALFFSAILALLTNLVLPAFASTSSSKSSVKTSIPKLPLPTIWAFSHLLFGVCMLATFAVSSVSGATFIIAIAGVSWAVAQWAPFALLAEAILTSRVANTIRDSHLNNEVDPLLDADGVRDAESVDLTDEFERLDIRSPSLLTDNVIDAEDGLGSKAGVILGIHNVCIVIPQFLVTILCAVVFALFDSDGASGGTNGSEANTPSSVIYVFRLGAVWSFVAFMISRRIAQ</sequence>
<feature type="transmembrane region" description="Helical" evidence="6">
    <location>
        <begin position="100"/>
        <end position="118"/>
    </location>
</feature>
<dbReference type="PANTHER" id="PTHR19432">
    <property type="entry name" value="SUGAR TRANSPORTER"/>
    <property type="match status" value="1"/>
</dbReference>
<comment type="caution">
    <text evidence="7">The sequence shown here is derived from an EMBL/GenBank/DDBJ whole genome shotgun (WGS) entry which is preliminary data.</text>
</comment>
<feature type="transmembrane region" description="Helical" evidence="6">
    <location>
        <begin position="65"/>
        <end position="88"/>
    </location>
</feature>
<evidence type="ECO:0000313" key="7">
    <source>
        <dbReference type="EMBL" id="KAJ7026184.1"/>
    </source>
</evidence>
<feature type="transmembrane region" description="Helical" evidence="6">
    <location>
        <begin position="211"/>
        <end position="233"/>
    </location>
</feature>
<feature type="transmembrane region" description="Helical" evidence="6">
    <location>
        <begin position="527"/>
        <end position="544"/>
    </location>
</feature>
<evidence type="ECO:0000256" key="6">
    <source>
        <dbReference type="SAM" id="Phobius"/>
    </source>
</evidence>
<feature type="transmembrane region" description="Helical" evidence="6">
    <location>
        <begin position="138"/>
        <end position="156"/>
    </location>
</feature>
<evidence type="ECO:0000256" key="3">
    <source>
        <dbReference type="ARBA" id="ARBA00022692"/>
    </source>
</evidence>
<evidence type="ECO:0000256" key="2">
    <source>
        <dbReference type="ARBA" id="ARBA00022448"/>
    </source>
</evidence>
<keyword evidence="2" id="KW-0813">Transport</keyword>
<feature type="transmembrane region" description="Helical" evidence="6">
    <location>
        <begin position="323"/>
        <end position="342"/>
    </location>
</feature>
<dbReference type="Proteomes" id="UP001218188">
    <property type="component" value="Unassembled WGS sequence"/>
</dbReference>
<dbReference type="GO" id="GO:0008506">
    <property type="term" value="F:sucrose:proton symporter activity"/>
    <property type="evidence" value="ECO:0007669"/>
    <property type="project" value="TreeGrafter"/>
</dbReference>
<protein>
    <submittedName>
        <fullName evidence="7">Major facilitator superfamily domain-containing protein</fullName>
    </submittedName>
</protein>
<dbReference type="Gene3D" id="1.20.1250.20">
    <property type="entry name" value="MFS general substrate transporter like domains"/>
    <property type="match status" value="1"/>
</dbReference>
<dbReference type="EMBL" id="JARJCM010000142">
    <property type="protein sequence ID" value="KAJ7026184.1"/>
    <property type="molecule type" value="Genomic_DNA"/>
</dbReference>
<evidence type="ECO:0000256" key="5">
    <source>
        <dbReference type="ARBA" id="ARBA00023136"/>
    </source>
</evidence>
<reference evidence="7" key="1">
    <citation type="submission" date="2023-03" db="EMBL/GenBank/DDBJ databases">
        <title>Massive genome expansion in bonnet fungi (Mycena s.s.) driven by repeated elements and novel gene families across ecological guilds.</title>
        <authorList>
            <consortium name="Lawrence Berkeley National Laboratory"/>
            <person name="Harder C.B."/>
            <person name="Miyauchi S."/>
            <person name="Viragh M."/>
            <person name="Kuo A."/>
            <person name="Thoen E."/>
            <person name="Andreopoulos B."/>
            <person name="Lu D."/>
            <person name="Skrede I."/>
            <person name="Drula E."/>
            <person name="Henrissat B."/>
            <person name="Morin E."/>
            <person name="Kohler A."/>
            <person name="Barry K."/>
            <person name="LaButti K."/>
            <person name="Morin E."/>
            <person name="Salamov A."/>
            <person name="Lipzen A."/>
            <person name="Mereny Z."/>
            <person name="Hegedus B."/>
            <person name="Baldrian P."/>
            <person name="Stursova M."/>
            <person name="Weitz H."/>
            <person name="Taylor A."/>
            <person name="Grigoriev I.V."/>
            <person name="Nagy L.G."/>
            <person name="Martin F."/>
            <person name="Kauserud H."/>
        </authorList>
    </citation>
    <scope>NUCLEOTIDE SEQUENCE</scope>
    <source>
        <strain evidence="7">CBHHK200</strain>
    </source>
</reference>
<accession>A0AAD6WZ12</accession>
<feature type="transmembrane region" description="Helical" evidence="6">
    <location>
        <begin position="27"/>
        <end position="45"/>
    </location>
</feature>
<dbReference type="Pfam" id="PF13347">
    <property type="entry name" value="MFS_2"/>
    <property type="match status" value="1"/>
</dbReference>
<feature type="transmembrane region" description="Helical" evidence="6">
    <location>
        <begin position="270"/>
        <end position="292"/>
    </location>
</feature>
<comment type="subcellular location">
    <subcellularLocation>
        <location evidence="1">Membrane</location>
        <topology evidence="1">Multi-pass membrane protein</topology>
    </subcellularLocation>
</comment>
<evidence type="ECO:0000313" key="8">
    <source>
        <dbReference type="Proteomes" id="UP001218188"/>
    </source>
</evidence>